<dbReference type="PANTHER" id="PTHR43280">
    <property type="entry name" value="ARAC-FAMILY TRANSCRIPTIONAL REGULATOR"/>
    <property type="match status" value="1"/>
</dbReference>
<keyword evidence="1" id="KW-0805">Transcription regulation</keyword>
<reference evidence="5" key="1">
    <citation type="submission" date="2009-04" db="EMBL/GenBank/DDBJ databases">
        <authorList>
            <person name="Weinstock G."/>
            <person name="Sodergren E."/>
            <person name="Clifton S."/>
            <person name="Fulton L."/>
            <person name="Fulton B."/>
            <person name="Courtney L."/>
            <person name="Fronick C."/>
            <person name="Harrison M."/>
            <person name="Strong C."/>
            <person name="Farmer C."/>
            <person name="Delahaunty K."/>
            <person name="Markovic C."/>
            <person name="Hall O."/>
            <person name="Minx P."/>
            <person name="Tomlinson C."/>
            <person name="Mitreva M."/>
            <person name="Nelson J."/>
            <person name="Hou S."/>
            <person name="Wollam A."/>
            <person name="Pepin K.H."/>
            <person name="Johnson M."/>
            <person name="Bhonagiri V."/>
            <person name="Nash W.E."/>
            <person name="Warren W."/>
            <person name="Chinwalla A."/>
            <person name="Mardis E.R."/>
            <person name="Wilson R.K."/>
        </authorList>
    </citation>
    <scope>NUCLEOTIDE SEQUENCE [LARGE SCALE GENOMIC DNA]</scope>
    <source>
        <strain evidence="5">DSM 14600</strain>
    </source>
</reference>
<dbReference type="PRINTS" id="PR00032">
    <property type="entry name" value="HTHARAC"/>
</dbReference>
<dbReference type="Proteomes" id="UP000003494">
    <property type="component" value="Unassembled WGS sequence"/>
</dbReference>
<dbReference type="InterPro" id="IPR018060">
    <property type="entry name" value="HTH_AraC"/>
</dbReference>
<evidence type="ECO:0000259" key="4">
    <source>
        <dbReference type="PROSITE" id="PS01124"/>
    </source>
</evidence>
<dbReference type="InterPro" id="IPR037923">
    <property type="entry name" value="HTH-like"/>
</dbReference>
<dbReference type="STRING" id="626523.GCWU000342_00827"/>
<dbReference type="RefSeq" id="WP_006905857.1">
    <property type="nucleotide sequence ID" value="NZ_GG665866.1"/>
</dbReference>
<dbReference type="GO" id="GO:0043565">
    <property type="term" value="F:sequence-specific DNA binding"/>
    <property type="evidence" value="ECO:0007669"/>
    <property type="project" value="InterPro"/>
</dbReference>
<proteinExistence type="predicted"/>
<feature type="domain" description="HTH araC/xylS-type" evidence="4">
    <location>
        <begin position="169"/>
        <end position="267"/>
    </location>
</feature>
<dbReference type="HOGENOM" id="CLU_000445_88_3_9"/>
<evidence type="ECO:0000256" key="3">
    <source>
        <dbReference type="ARBA" id="ARBA00023163"/>
    </source>
</evidence>
<dbReference type="InterPro" id="IPR003313">
    <property type="entry name" value="AraC-bd"/>
</dbReference>
<dbReference type="eggNOG" id="COG2169">
    <property type="taxonomic scope" value="Bacteria"/>
</dbReference>
<protein>
    <submittedName>
        <fullName evidence="5">Transcriptional regulator, AraC family</fullName>
    </submittedName>
</protein>
<dbReference type="PANTHER" id="PTHR43280:SF2">
    <property type="entry name" value="HTH-TYPE TRANSCRIPTIONAL REGULATOR EXSA"/>
    <property type="match status" value="1"/>
</dbReference>
<dbReference type="Pfam" id="PF12833">
    <property type="entry name" value="HTH_18"/>
    <property type="match status" value="1"/>
</dbReference>
<organism evidence="5 6">
    <name type="scientific">Shuttleworthella satelles DSM 14600</name>
    <dbReference type="NCBI Taxonomy" id="626523"/>
    <lineage>
        <taxon>Bacteria</taxon>
        <taxon>Bacillati</taxon>
        <taxon>Bacillota</taxon>
        <taxon>Clostridia</taxon>
        <taxon>Lachnospirales</taxon>
        <taxon>Lachnospiraceae</taxon>
        <taxon>Shuttleworthella</taxon>
    </lineage>
</organism>
<dbReference type="Gene3D" id="1.10.10.60">
    <property type="entry name" value="Homeodomain-like"/>
    <property type="match status" value="2"/>
</dbReference>
<dbReference type="InterPro" id="IPR014710">
    <property type="entry name" value="RmlC-like_jellyroll"/>
</dbReference>
<dbReference type="InterPro" id="IPR009057">
    <property type="entry name" value="Homeodomain-like_sf"/>
</dbReference>
<dbReference type="Gene3D" id="2.60.120.10">
    <property type="entry name" value="Jelly Rolls"/>
    <property type="match status" value="1"/>
</dbReference>
<evidence type="ECO:0000256" key="1">
    <source>
        <dbReference type="ARBA" id="ARBA00023015"/>
    </source>
</evidence>
<dbReference type="SMART" id="SM00342">
    <property type="entry name" value="HTH_ARAC"/>
    <property type="match status" value="1"/>
</dbReference>
<dbReference type="InterPro" id="IPR018062">
    <property type="entry name" value="HTH_AraC-typ_CS"/>
</dbReference>
<dbReference type="PROSITE" id="PS00041">
    <property type="entry name" value="HTH_ARAC_FAMILY_1"/>
    <property type="match status" value="1"/>
</dbReference>
<gene>
    <name evidence="5" type="ORF">GCWU000342_00827</name>
</gene>
<accession>C4GA22</accession>
<name>C4GA22_9FIRM</name>
<dbReference type="InterPro" id="IPR020449">
    <property type="entry name" value="Tscrpt_reg_AraC-type_HTH"/>
</dbReference>
<keyword evidence="2" id="KW-0238">DNA-binding</keyword>
<dbReference type="GO" id="GO:0003700">
    <property type="term" value="F:DNA-binding transcription factor activity"/>
    <property type="evidence" value="ECO:0007669"/>
    <property type="project" value="InterPro"/>
</dbReference>
<keyword evidence="6" id="KW-1185">Reference proteome</keyword>
<dbReference type="AlphaFoldDB" id="C4GA22"/>
<dbReference type="SUPFAM" id="SSF51215">
    <property type="entry name" value="Regulatory protein AraC"/>
    <property type="match status" value="1"/>
</dbReference>
<keyword evidence="3" id="KW-0804">Transcription</keyword>
<dbReference type="SUPFAM" id="SSF46689">
    <property type="entry name" value="Homeodomain-like"/>
    <property type="match status" value="2"/>
</dbReference>
<evidence type="ECO:0000313" key="5">
    <source>
        <dbReference type="EMBL" id="EEP29469.1"/>
    </source>
</evidence>
<dbReference type="PROSITE" id="PS01124">
    <property type="entry name" value="HTH_ARAC_FAMILY_2"/>
    <property type="match status" value="1"/>
</dbReference>
<dbReference type="Pfam" id="PF02311">
    <property type="entry name" value="AraC_binding"/>
    <property type="match status" value="1"/>
</dbReference>
<evidence type="ECO:0000313" key="6">
    <source>
        <dbReference type="Proteomes" id="UP000003494"/>
    </source>
</evidence>
<dbReference type="EMBL" id="ACIP02000001">
    <property type="protein sequence ID" value="EEP29469.1"/>
    <property type="molecule type" value="Genomic_DNA"/>
</dbReference>
<comment type="caution">
    <text evidence="5">The sequence shown here is derived from an EMBL/GenBank/DDBJ whole genome shotgun (WGS) entry which is preliminary data.</text>
</comment>
<sequence>MIDHAGLCIEQGADIAAERVRSSENMMKSHYHTYYELYYLEEGCRLHAVSDQIYRTEAGEMILFPPYSMHHSYAPSEDQAFQRIVVYFTEKAIGDLTLIEKMRHAGGLYHPDRRMSHQIHGLLGMMLMEQSETDDLHDITMETILRAILLLLLKDVRTLNPTVNKSRVIKVIEYISDHYMEDLRLDELAGRFYVSQYYLCREFKKYTSRTINQYINTTRILNAQREIMETNHPFSQVAANCGFASSTHFSRVFRSVTGMTPTAFRKSCSQRQVTERKFS</sequence>
<evidence type="ECO:0000256" key="2">
    <source>
        <dbReference type="ARBA" id="ARBA00023125"/>
    </source>
</evidence>